<dbReference type="Pfam" id="PF13561">
    <property type="entry name" value="adh_short_C2"/>
    <property type="match status" value="1"/>
</dbReference>
<proteinExistence type="inferred from homology"/>
<keyword evidence="4" id="KW-1185">Reference proteome</keyword>
<comment type="similarity">
    <text evidence="1">Belongs to the short-chain dehydrogenases/reductases (SDR) family.</text>
</comment>
<dbReference type="PANTHER" id="PTHR42760">
    <property type="entry name" value="SHORT-CHAIN DEHYDROGENASES/REDUCTASES FAMILY MEMBER"/>
    <property type="match status" value="1"/>
</dbReference>
<dbReference type="GO" id="GO:0006633">
    <property type="term" value="P:fatty acid biosynthetic process"/>
    <property type="evidence" value="ECO:0007669"/>
    <property type="project" value="TreeGrafter"/>
</dbReference>
<protein>
    <submittedName>
        <fullName evidence="3">Acetoin reductase family protein</fullName>
    </submittedName>
</protein>
<dbReference type="SUPFAM" id="SSF51735">
    <property type="entry name" value="NAD(P)-binding Rossmann-fold domains"/>
    <property type="match status" value="1"/>
</dbReference>
<dbReference type="STRING" id="139420.A0A371CV30"/>
<dbReference type="PROSITE" id="PS00061">
    <property type="entry name" value="ADH_SHORT"/>
    <property type="match status" value="1"/>
</dbReference>
<evidence type="ECO:0000313" key="4">
    <source>
        <dbReference type="Proteomes" id="UP000256964"/>
    </source>
</evidence>
<dbReference type="InterPro" id="IPR036291">
    <property type="entry name" value="NAD(P)-bd_dom_sf"/>
</dbReference>
<dbReference type="AlphaFoldDB" id="A0A371CV30"/>
<name>A0A371CV30_9APHY</name>
<dbReference type="EMBL" id="KZ857454">
    <property type="protein sequence ID" value="RDX44126.1"/>
    <property type="molecule type" value="Genomic_DNA"/>
</dbReference>
<dbReference type="PRINTS" id="PR00081">
    <property type="entry name" value="GDHRDH"/>
</dbReference>
<evidence type="ECO:0000256" key="2">
    <source>
        <dbReference type="ARBA" id="ARBA00022857"/>
    </source>
</evidence>
<dbReference type="GO" id="GO:0016616">
    <property type="term" value="F:oxidoreductase activity, acting on the CH-OH group of donors, NAD or NADP as acceptor"/>
    <property type="evidence" value="ECO:0007669"/>
    <property type="project" value="TreeGrafter"/>
</dbReference>
<dbReference type="GO" id="GO:0048038">
    <property type="term" value="F:quinone binding"/>
    <property type="evidence" value="ECO:0007669"/>
    <property type="project" value="TreeGrafter"/>
</dbReference>
<dbReference type="InterPro" id="IPR002347">
    <property type="entry name" value="SDR_fam"/>
</dbReference>
<dbReference type="FunFam" id="3.40.50.720:FF:000084">
    <property type="entry name" value="Short-chain dehydrogenase reductase"/>
    <property type="match status" value="1"/>
</dbReference>
<dbReference type="InterPro" id="IPR020904">
    <property type="entry name" value="Sc_DH/Rdtase_CS"/>
</dbReference>
<reference evidence="3 4" key="1">
    <citation type="journal article" date="2018" name="Biotechnol. Biofuels">
        <title>Integrative visual omics of the white-rot fungus Polyporus brumalis exposes the biotechnological potential of its oxidative enzymes for delignifying raw plant biomass.</title>
        <authorList>
            <person name="Miyauchi S."/>
            <person name="Rancon A."/>
            <person name="Drula E."/>
            <person name="Hage H."/>
            <person name="Chaduli D."/>
            <person name="Favel A."/>
            <person name="Grisel S."/>
            <person name="Henrissat B."/>
            <person name="Herpoel-Gimbert I."/>
            <person name="Ruiz-Duenas F.J."/>
            <person name="Chevret D."/>
            <person name="Hainaut M."/>
            <person name="Lin J."/>
            <person name="Wang M."/>
            <person name="Pangilinan J."/>
            <person name="Lipzen A."/>
            <person name="Lesage-Meessen L."/>
            <person name="Navarro D."/>
            <person name="Riley R."/>
            <person name="Grigoriev I.V."/>
            <person name="Zhou S."/>
            <person name="Raouche S."/>
            <person name="Rosso M.N."/>
        </authorList>
    </citation>
    <scope>NUCLEOTIDE SEQUENCE [LARGE SCALE GENOMIC DNA]</scope>
    <source>
        <strain evidence="3 4">BRFM 1820</strain>
    </source>
</reference>
<dbReference type="OrthoDB" id="498125at2759"/>
<sequence>MSQPGTTDSTRRVAIITGAAEGIGRGIASRLAKDGLDLGLFDLPRAETRLQELAETLKKEYGTKVTTVYGDVSKEDDVKRLVETVVQEHGSLYAMIANAGVAINRVLHETPTEELDRLLNINVKGTFFSYKYAAIQLIKQGTGGRIIGAASIASKKGIALHSAYCATKFAVRGLTQSAAMDYGKYGITVNAYAPGAIETPLLHGLDEYHTKLNGQPPGTWSNSFSNLLGRNGQPEDVAKLVSFLVSDDAAFITGEWYRKIAYLVDGGTCFD</sequence>
<accession>A0A371CV30</accession>
<evidence type="ECO:0000313" key="3">
    <source>
        <dbReference type="EMBL" id="RDX44126.1"/>
    </source>
</evidence>
<dbReference type="Proteomes" id="UP000256964">
    <property type="component" value="Unassembled WGS sequence"/>
</dbReference>
<dbReference type="PANTHER" id="PTHR42760:SF121">
    <property type="entry name" value="3-OXOACYL-(ACYL-CARRIER-PROTEIN) REDUCTASE"/>
    <property type="match status" value="1"/>
</dbReference>
<keyword evidence="2" id="KW-0521">NADP</keyword>
<evidence type="ECO:0000256" key="1">
    <source>
        <dbReference type="ARBA" id="ARBA00006484"/>
    </source>
</evidence>
<dbReference type="Gene3D" id="3.40.50.720">
    <property type="entry name" value="NAD(P)-binding Rossmann-like Domain"/>
    <property type="match status" value="1"/>
</dbReference>
<gene>
    <name evidence="3" type="ORF">OH76DRAFT_1458099</name>
</gene>
<dbReference type="PRINTS" id="PR00080">
    <property type="entry name" value="SDRFAMILY"/>
</dbReference>
<organism evidence="3 4">
    <name type="scientific">Lentinus brumalis</name>
    <dbReference type="NCBI Taxonomy" id="2498619"/>
    <lineage>
        <taxon>Eukaryota</taxon>
        <taxon>Fungi</taxon>
        <taxon>Dikarya</taxon>
        <taxon>Basidiomycota</taxon>
        <taxon>Agaricomycotina</taxon>
        <taxon>Agaricomycetes</taxon>
        <taxon>Polyporales</taxon>
        <taxon>Polyporaceae</taxon>
        <taxon>Lentinus</taxon>
    </lineage>
</organism>